<reference evidence="1 2" key="1">
    <citation type="journal article" date="2021" name="Comput. Struct. Biotechnol. J.">
        <title>De novo genome assembly of the potent medicinal plant Rehmannia glutinosa using nanopore technology.</title>
        <authorList>
            <person name="Ma L."/>
            <person name="Dong C."/>
            <person name="Song C."/>
            <person name="Wang X."/>
            <person name="Zheng X."/>
            <person name="Niu Y."/>
            <person name="Chen S."/>
            <person name="Feng W."/>
        </authorList>
    </citation>
    <scope>NUCLEOTIDE SEQUENCE [LARGE SCALE GENOMIC DNA]</scope>
    <source>
        <strain evidence="1">DH-2019</strain>
    </source>
</reference>
<evidence type="ECO:0008006" key="3">
    <source>
        <dbReference type="Google" id="ProtNLM"/>
    </source>
</evidence>
<keyword evidence="2" id="KW-1185">Reference proteome</keyword>
<dbReference type="Proteomes" id="UP001318860">
    <property type="component" value="Unassembled WGS sequence"/>
</dbReference>
<evidence type="ECO:0000313" key="1">
    <source>
        <dbReference type="EMBL" id="KAK6149715.1"/>
    </source>
</evidence>
<proteinExistence type="predicted"/>
<protein>
    <recommendedName>
        <fullName evidence="3">Retrotransposon gag domain-containing protein</fullName>
    </recommendedName>
</protein>
<accession>A0ABR0WUJ7</accession>
<evidence type="ECO:0000313" key="2">
    <source>
        <dbReference type="Proteomes" id="UP001318860"/>
    </source>
</evidence>
<dbReference type="EMBL" id="JABTTQ020000009">
    <property type="protein sequence ID" value="KAK6149715.1"/>
    <property type="molecule type" value="Genomic_DNA"/>
</dbReference>
<comment type="caution">
    <text evidence="1">The sequence shown here is derived from an EMBL/GenBank/DDBJ whole genome shotgun (WGS) entry which is preliminary data.</text>
</comment>
<name>A0ABR0WUJ7_REHGL</name>
<gene>
    <name evidence="1" type="ORF">DH2020_017240</name>
</gene>
<organism evidence="1 2">
    <name type="scientific">Rehmannia glutinosa</name>
    <name type="common">Chinese foxglove</name>
    <dbReference type="NCBI Taxonomy" id="99300"/>
    <lineage>
        <taxon>Eukaryota</taxon>
        <taxon>Viridiplantae</taxon>
        <taxon>Streptophyta</taxon>
        <taxon>Embryophyta</taxon>
        <taxon>Tracheophyta</taxon>
        <taxon>Spermatophyta</taxon>
        <taxon>Magnoliopsida</taxon>
        <taxon>eudicotyledons</taxon>
        <taxon>Gunneridae</taxon>
        <taxon>Pentapetalae</taxon>
        <taxon>asterids</taxon>
        <taxon>lamiids</taxon>
        <taxon>Lamiales</taxon>
        <taxon>Orobanchaceae</taxon>
        <taxon>Rehmannieae</taxon>
        <taxon>Rehmannia</taxon>
    </lineage>
</organism>
<sequence length="135" mass="16386">MSILIARAHLRFVLAMLRTRNQIITNLYQSPYWKTEEEDYLYKMLDCSARWFHLDDPSEFNSFIRFIPSQLRRQFEKEFSVAQVKNQIQLFRNRFEAFLRYIKKIGAEFDEKQNVVHVDGNYWKLIGKVNILETK</sequence>